<dbReference type="EMBL" id="CP012643">
    <property type="protein sequence ID" value="ALJ00485.1"/>
    <property type="molecule type" value="Genomic_DNA"/>
</dbReference>
<keyword evidence="6" id="KW-1185">Reference proteome</keyword>
<accession>A0A0P0CSN7</accession>
<dbReference type="OrthoDB" id="9807095at2"/>
<dbReference type="Gene3D" id="3.30.590.10">
    <property type="entry name" value="Glutamine synthetase/guanido kinase, catalytic domain"/>
    <property type="match status" value="1"/>
</dbReference>
<proteinExistence type="inferred from homology"/>
<dbReference type="PANTHER" id="PTHR42974:SF1">
    <property type="entry name" value="TYPE-3 GLUTAMINE SYNTHETASE"/>
    <property type="match status" value="1"/>
</dbReference>
<reference evidence="5 6" key="1">
    <citation type="submission" date="2015-08" db="EMBL/GenBank/DDBJ databases">
        <title>Complete genome sequence of Rufibacter tibetensis strain 1351t, a radiation-resistant bacterium from tibet plateau.</title>
        <authorList>
            <person name="Dai J."/>
        </authorList>
    </citation>
    <scope>NUCLEOTIDE SEQUENCE [LARGE SCALE GENOMIC DNA]</scope>
    <source>
        <strain evidence="5 6">1351</strain>
    </source>
</reference>
<feature type="domain" description="GS catalytic" evidence="4">
    <location>
        <begin position="183"/>
        <end position="618"/>
    </location>
</feature>
<evidence type="ECO:0000259" key="3">
    <source>
        <dbReference type="PROSITE" id="PS51986"/>
    </source>
</evidence>
<dbReference type="InterPro" id="IPR008147">
    <property type="entry name" value="Gln_synt_N"/>
</dbReference>
<dbReference type="SUPFAM" id="SSF55931">
    <property type="entry name" value="Glutamine synthetase/guanido kinase"/>
    <property type="match status" value="1"/>
</dbReference>
<dbReference type="PROSITE" id="PS51986">
    <property type="entry name" value="GS_BETA_GRASP"/>
    <property type="match status" value="1"/>
</dbReference>
<dbReference type="GO" id="GO:0006542">
    <property type="term" value="P:glutamine biosynthetic process"/>
    <property type="evidence" value="ECO:0007669"/>
    <property type="project" value="InterPro"/>
</dbReference>
<dbReference type="PATRIC" id="fig|512763.3.peg.3920"/>
<dbReference type="InterPro" id="IPR008146">
    <property type="entry name" value="Gln_synth_cat_dom"/>
</dbReference>
<organism evidence="5 6">
    <name type="scientific">Rufibacter tibetensis</name>
    <dbReference type="NCBI Taxonomy" id="512763"/>
    <lineage>
        <taxon>Bacteria</taxon>
        <taxon>Pseudomonadati</taxon>
        <taxon>Bacteroidota</taxon>
        <taxon>Cytophagia</taxon>
        <taxon>Cytophagales</taxon>
        <taxon>Hymenobacteraceae</taxon>
        <taxon>Rufibacter</taxon>
    </lineage>
</organism>
<gene>
    <name evidence="5" type="ORF">DC20_17825</name>
</gene>
<dbReference type="PANTHER" id="PTHR42974">
    <property type="entry name" value="GLUTAMINE SYNTHETASE"/>
    <property type="match status" value="1"/>
</dbReference>
<evidence type="ECO:0000256" key="2">
    <source>
        <dbReference type="RuleBase" id="RU000384"/>
    </source>
</evidence>
<dbReference type="Pfam" id="PF18318">
    <property type="entry name" value="Gln-synt_C-ter"/>
    <property type="match status" value="1"/>
</dbReference>
<evidence type="ECO:0000313" key="6">
    <source>
        <dbReference type="Proteomes" id="UP000061382"/>
    </source>
</evidence>
<dbReference type="RefSeq" id="WP_062545066.1">
    <property type="nucleotide sequence ID" value="NZ_CP012643.1"/>
</dbReference>
<dbReference type="InterPro" id="IPR040577">
    <property type="entry name" value="Gln-synt_C"/>
</dbReference>
<evidence type="ECO:0000259" key="4">
    <source>
        <dbReference type="PROSITE" id="PS51987"/>
    </source>
</evidence>
<evidence type="ECO:0000256" key="1">
    <source>
        <dbReference type="PROSITE-ProRule" id="PRU01330"/>
    </source>
</evidence>
<dbReference type="Gene3D" id="1.20.120.1560">
    <property type="match status" value="1"/>
</dbReference>
<dbReference type="Pfam" id="PF00120">
    <property type="entry name" value="Gln-synt_C"/>
    <property type="match status" value="1"/>
</dbReference>
<dbReference type="KEGG" id="rti:DC20_17825"/>
<dbReference type="PROSITE" id="PS51987">
    <property type="entry name" value="GS_CATALYTIC"/>
    <property type="match status" value="1"/>
</dbReference>
<dbReference type="InterPro" id="IPR052725">
    <property type="entry name" value="GS_Type-3"/>
</dbReference>
<protein>
    <submittedName>
        <fullName evidence="5">Glutamine synthetase</fullName>
    </submittedName>
</protein>
<sequence length="730" mass="82353">MAILRFKALELVNQRTPVEVKLPSDKISDYYGSNVFGIEAMRSTLAGDYFKRLQFAIRTGSKVDRNLADAVAGAMKTWALSRGATHYTHWFQPLTGETAEKHDSFFDLSSDGRAIEVFKGSALVQQEPDASSFPSGGIRNTFEARGYTAWDPTSPAFIIENAGAKTLCIPTIFVSYTGEALDYKAPLLKSLTQVEKAAVDVCQYFDKDVTKVTTTLGIEQEYFLVDRALFDARPDLVMTGRTVFGHEPAKGQQLEDHYFGAIPSRVHAFMIDFEAESHKLGIPLRTRHNEVAPNQFECAPTFEEANLAVDHNQLLMDILERVAEKHHFKVLLHEKPFKGVNGSGKHNNWALSTDTGVNLLGPGRRPKENLQFLTFFITTVKAVHRYADLLRASIASASNDHRLGANEAPPAIMSVFIGKKLTEVLDELERTAKLPLDKGDNVYLKLGIDKIPEILLDNTDRNRTSPFAFTGNKFEFRAVGSSANSSNAMTTLNAIVADQLIDFKNSVDEMMAQGKKKEVAIIDVLREYVISSKAIRFEGNGYSKEWEEEAERRGLSNIRKTPQALDKLVDETAMELFTKHNIFNARELHARHEILLEDYIKRVQIESRVMGDLAMNHIIPTAIAYQTKLVQNIKGLREIGLDNDEYINTTLETIKDISGHLTTIKNTVDAMIEQRKVANKIEDTRERAIMYTDEVLGFFDTLRYSVDKLELIVEDEQWPLVKYREMLFRH</sequence>
<dbReference type="InterPro" id="IPR022147">
    <property type="entry name" value="GSIII_N"/>
</dbReference>
<name>A0A0P0CSN7_9BACT</name>
<dbReference type="GO" id="GO:0004356">
    <property type="term" value="F:glutamine synthetase activity"/>
    <property type="evidence" value="ECO:0007669"/>
    <property type="project" value="InterPro"/>
</dbReference>
<dbReference type="STRING" id="512763.DC20_17825"/>
<dbReference type="InterPro" id="IPR014746">
    <property type="entry name" value="Gln_synth/guanido_kin_cat_dom"/>
</dbReference>
<dbReference type="Proteomes" id="UP000061382">
    <property type="component" value="Chromosome"/>
</dbReference>
<dbReference type="SMART" id="SM01230">
    <property type="entry name" value="Gln-synt_C"/>
    <property type="match status" value="1"/>
</dbReference>
<feature type="domain" description="GS beta-grasp" evidence="3">
    <location>
        <begin position="85"/>
        <end position="178"/>
    </location>
</feature>
<dbReference type="Pfam" id="PF12437">
    <property type="entry name" value="GSIII_N"/>
    <property type="match status" value="1"/>
</dbReference>
<evidence type="ECO:0000313" key="5">
    <source>
        <dbReference type="EMBL" id="ALJ00485.1"/>
    </source>
</evidence>
<comment type="similarity">
    <text evidence="1 2">Belongs to the glutamine synthetase family.</text>
</comment>
<dbReference type="AlphaFoldDB" id="A0A0P0CSN7"/>